<sequence>MTSAPDRPDDPVGPATSFGEMADAEHWAEYVAIARASGSYAGHDVPDGPLFSIRTRSDNGMHDVVAVEPLRPVHGREHPTPPGEAETVVLRSAVRGLLDVAGHESGPARVDVLLLPEGPRIKGIWLNAPAGEAE</sequence>
<dbReference type="STRING" id="310780.SAMN05216267_1002202"/>
<evidence type="ECO:0000313" key="3">
    <source>
        <dbReference type="Proteomes" id="UP000181951"/>
    </source>
</evidence>
<evidence type="ECO:0000256" key="1">
    <source>
        <dbReference type="SAM" id="MobiDB-lite"/>
    </source>
</evidence>
<dbReference type="RefSeq" id="WP_069466708.1">
    <property type="nucleotide sequence ID" value="NZ_FODD01000002.1"/>
</dbReference>
<dbReference type="EMBL" id="FODD01000002">
    <property type="protein sequence ID" value="SEN18754.1"/>
    <property type="molecule type" value="Genomic_DNA"/>
</dbReference>
<name>A0A1H8EI05_9ACTN</name>
<feature type="compositionally biased region" description="Basic and acidic residues" evidence="1">
    <location>
        <begin position="1"/>
        <end position="10"/>
    </location>
</feature>
<dbReference type="OrthoDB" id="6964321at2"/>
<gene>
    <name evidence="2" type="ORF">SAMN05216267_1002202</name>
</gene>
<reference evidence="2 3" key="1">
    <citation type="submission" date="2016-10" db="EMBL/GenBank/DDBJ databases">
        <authorList>
            <person name="de Groot N.N."/>
        </authorList>
    </citation>
    <scope>NUCLEOTIDE SEQUENCE [LARGE SCALE GENOMIC DNA]</scope>
    <source>
        <strain evidence="2 3">CGMCC 4.2026</strain>
    </source>
</reference>
<evidence type="ECO:0000313" key="2">
    <source>
        <dbReference type="EMBL" id="SEN18754.1"/>
    </source>
</evidence>
<keyword evidence="3" id="KW-1185">Reference proteome</keyword>
<protein>
    <submittedName>
        <fullName evidence="2">Uncharacterized protein</fullName>
    </submittedName>
</protein>
<organism evidence="2 3">
    <name type="scientific">Actinacidiphila rubida</name>
    <dbReference type="NCBI Taxonomy" id="310780"/>
    <lineage>
        <taxon>Bacteria</taxon>
        <taxon>Bacillati</taxon>
        <taxon>Actinomycetota</taxon>
        <taxon>Actinomycetes</taxon>
        <taxon>Kitasatosporales</taxon>
        <taxon>Streptomycetaceae</taxon>
        <taxon>Actinacidiphila</taxon>
    </lineage>
</organism>
<feature type="region of interest" description="Disordered" evidence="1">
    <location>
        <begin position="1"/>
        <end position="20"/>
    </location>
</feature>
<accession>A0A1H8EI05</accession>
<proteinExistence type="predicted"/>
<dbReference type="AlphaFoldDB" id="A0A1H8EI05"/>
<dbReference type="Proteomes" id="UP000181951">
    <property type="component" value="Unassembled WGS sequence"/>
</dbReference>